<evidence type="ECO:0000259" key="8">
    <source>
        <dbReference type="Pfam" id="PF04239"/>
    </source>
</evidence>
<keyword evidence="4 7" id="KW-0812">Transmembrane</keyword>
<dbReference type="EMBL" id="CP040896">
    <property type="protein sequence ID" value="QDA60673.1"/>
    <property type="molecule type" value="Genomic_DNA"/>
</dbReference>
<feature type="transmembrane region" description="Helical" evidence="7">
    <location>
        <begin position="55"/>
        <end position="73"/>
    </location>
</feature>
<sequence length="168" mass="18012">MAPAWLDQLLGLQADAHTITTTQMCVRAVVVFAVGLALLRFAGMRTFGSGTAFDMVLKIILGAVLSRAIVAASPFGSTLLASMVLVVLHRLLAIASFYSNAVGKVIKGAPKKLAQDGKLLTDNLRRANITDRDLHEGLREAANVDSISETDIVQLERNGKITVVKKKE</sequence>
<protein>
    <submittedName>
        <fullName evidence="9">DUF421 domain-containing protein</fullName>
    </submittedName>
</protein>
<evidence type="ECO:0000256" key="7">
    <source>
        <dbReference type="SAM" id="Phobius"/>
    </source>
</evidence>
<accession>A0A5B8A1X6</accession>
<dbReference type="AlphaFoldDB" id="A0A5B8A1X6"/>
<keyword evidence="5 7" id="KW-1133">Transmembrane helix</keyword>
<gene>
    <name evidence="9" type="ORF">FHG12_11420</name>
</gene>
<evidence type="ECO:0000256" key="5">
    <source>
        <dbReference type="ARBA" id="ARBA00022989"/>
    </source>
</evidence>
<dbReference type="GO" id="GO:0005886">
    <property type="term" value="C:plasma membrane"/>
    <property type="evidence" value="ECO:0007669"/>
    <property type="project" value="UniProtKB-SubCell"/>
</dbReference>
<evidence type="ECO:0000256" key="6">
    <source>
        <dbReference type="ARBA" id="ARBA00023136"/>
    </source>
</evidence>
<dbReference type="KEGG" id="hyj:FHG12_11420"/>
<evidence type="ECO:0000256" key="2">
    <source>
        <dbReference type="ARBA" id="ARBA00006448"/>
    </source>
</evidence>
<organism evidence="9 10">
    <name type="scientific">Hymenobacter jejuensis</name>
    <dbReference type="NCBI Taxonomy" id="2502781"/>
    <lineage>
        <taxon>Bacteria</taxon>
        <taxon>Pseudomonadati</taxon>
        <taxon>Bacteroidota</taxon>
        <taxon>Cytophagia</taxon>
        <taxon>Cytophagales</taxon>
        <taxon>Hymenobacteraceae</taxon>
        <taxon>Hymenobacter</taxon>
    </lineage>
</organism>
<dbReference type="InterPro" id="IPR023090">
    <property type="entry name" value="UPF0702_alpha/beta_dom_sf"/>
</dbReference>
<dbReference type="OrthoDB" id="9793799at2"/>
<dbReference type="Gene3D" id="3.30.240.20">
    <property type="entry name" value="bsu07140 like domains"/>
    <property type="match status" value="1"/>
</dbReference>
<dbReference type="PANTHER" id="PTHR34582">
    <property type="entry name" value="UPF0702 TRANSMEMBRANE PROTEIN YCAP"/>
    <property type="match status" value="1"/>
</dbReference>
<reference evidence="9 10" key="1">
    <citation type="submission" date="2019-06" db="EMBL/GenBank/DDBJ databases">
        <authorList>
            <person name="Srinivasan S."/>
        </authorList>
    </citation>
    <scope>NUCLEOTIDE SEQUENCE [LARGE SCALE GENOMIC DNA]</scope>
    <source>
        <strain evidence="9 10">17J68-5</strain>
    </source>
</reference>
<feature type="transmembrane region" description="Helical" evidence="7">
    <location>
        <begin position="79"/>
        <end position="98"/>
    </location>
</feature>
<keyword evidence="6 7" id="KW-0472">Membrane</keyword>
<keyword evidence="10" id="KW-1185">Reference proteome</keyword>
<feature type="domain" description="YetF C-terminal" evidence="8">
    <location>
        <begin position="100"/>
        <end position="168"/>
    </location>
</feature>
<evidence type="ECO:0000256" key="4">
    <source>
        <dbReference type="ARBA" id="ARBA00022692"/>
    </source>
</evidence>
<comment type="similarity">
    <text evidence="2">Belongs to the UPF0702 family.</text>
</comment>
<dbReference type="PANTHER" id="PTHR34582:SF6">
    <property type="entry name" value="UPF0702 TRANSMEMBRANE PROTEIN YCAP"/>
    <property type="match status" value="1"/>
</dbReference>
<evidence type="ECO:0000256" key="3">
    <source>
        <dbReference type="ARBA" id="ARBA00022475"/>
    </source>
</evidence>
<proteinExistence type="inferred from homology"/>
<evidence type="ECO:0000256" key="1">
    <source>
        <dbReference type="ARBA" id="ARBA00004651"/>
    </source>
</evidence>
<dbReference type="Pfam" id="PF04239">
    <property type="entry name" value="DUF421"/>
    <property type="match status" value="1"/>
</dbReference>
<name>A0A5B8A1X6_9BACT</name>
<dbReference type="Proteomes" id="UP000305398">
    <property type="component" value="Chromosome"/>
</dbReference>
<comment type="subcellular location">
    <subcellularLocation>
        <location evidence="1">Cell membrane</location>
        <topology evidence="1">Multi-pass membrane protein</topology>
    </subcellularLocation>
</comment>
<dbReference type="InterPro" id="IPR007353">
    <property type="entry name" value="DUF421"/>
</dbReference>
<evidence type="ECO:0000313" key="10">
    <source>
        <dbReference type="Proteomes" id="UP000305398"/>
    </source>
</evidence>
<keyword evidence="3" id="KW-1003">Cell membrane</keyword>
<evidence type="ECO:0000313" key="9">
    <source>
        <dbReference type="EMBL" id="QDA60673.1"/>
    </source>
</evidence>
<dbReference type="RefSeq" id="WP_139515849.1">
    <property type="nucleotide sequence ID" value="NZ_CP040896.1"/>
</dbReference>
<feature type="transmembrane region" description="Helical" evidence="7">
    <location>
        <begin position="20"/>
        <end position="43"/>
    </location>
</feature>